<evidence type="ECO:0000256" key="3">
    <source>
        <dbReference type="ARBA" id="ARBA00022734"/>
    </source>
</evidence>
<dbReference type="EMBL" id="JBHSWH010000001">
    <property type="protein sequence ID" value="MFC6704418.1"/>
    <property type="molecule type" value="Genomic_DNA"/>
</dbReference>
<evidence type="ECO:0000256" key="2">
    <source>
        <dbReference type="ARBA" id="ARBA00022729"/>
    </source>
</evidence>
<evidence type="ECO:0000256" key="8">
    <source>
        <dbReference type="SAM" id="SignalP"/>
    </source>
</evidence>
<comment type="catalytic activity">
    <reaction evidence="7">
        <text>Hydrolysis of terminal, non-reducing alpha-D-galactose residues in alpha-D-galactosides, including galactose oligosaccharides, galactomannans and galactolipids.</text>
        <dbReference type="EC" id="3.2.1.22"/>
    </reaction>
</comment>
<evidence type="ECO:0000313" key="12">
    <source>
        <dbReference type="Proteomes" id="UP001596298"/>
    </source>
</evidence>
<sequence length="726" mass="74799">MHIRTVTVVTAAVLALAGAGATPAMASGRSPAPPGKTTATAAASGGSYNGLALTPPMGWNDWSYYQCNIDESLIVAQAKALVSTGLAKKGYDTVTTDDCWMAGSRAADGSLQADPVKFPHGMAWLGKQIHALGLKFGIYEDEGTQTCGGYPGTWGHETQDANTFASWGVDYVKLDGCNVPTQPGRSSLQTYRSAYEKFSGALVATGRHMVFSDSMPAYFEGSSDWMASISDASKVSNLWREGADTALGQQSGAAKWSAIAYNYGYNVGLGQYAGPGHWNDPDFLLAGDDGLSTTEIQSQMSLWAEMAAPLISSTDLTKLSPQALAVLGNKRIIAVDQDPLGVQGHIVQQGTAYDVLTKPLANGDVSVVLFNKGTSSQTISTTAGAAGLGGSGPFQLTDLVDGRVTASNGVIAADVPAHGTVMYRVHRGASTKLAPAVSPSFDNGTVGTGQATPVRVTVTNNGPTMVNTADVRLSVPSGWTVSPAGSALRTIRPGGSATATFQVDGKTPPPGPHTDSLTATVDYRARSASATITGADDIFSNVPYPNLRAAYNNVGVTDLSTIAKGNFDGDGNSFSAEQLAAAGVTPGSTITSNGATFTWPDAAAGEPDNVEGSGAVVTTSGQGSKLAFLGSEAGDAQSAVTVTYTDGTTSTGQLGFPNWSFSPADEFGSTVAVSVKGRNTPSGYADAAYDYRVFENSVSLDPSKQVASVTLPNNASIHIFAMTVQQ</sequence>
<keyword evidence="4 7" id="KW-0378">Hydrolase</keyword>
<dbReference type="SUPFAM" id="SSF51011">
    <property type="entry name" value="Glycosyl hydrolase domain"/>
    <property type="match status" value="1"/>
</dbReference>
<dbReference type="InterPro" id="IPR013785">
    <property type="entry name" value="Aldolase_TIM"/>
</dbReference>
<evidence type="ECO:0000256" key="6">
    <source>
        <dbReference type="ARBA" id="ARBA00023295"/>
    </source>
</evidence>
<accession>A0ABW2AC14</accession>
<dbReference type="RefSeq" id="WP_382398629.1">
    <property type="nucleotide sequence ID" value="NZ_JBHSWH010000001.1"/>
</dbReference>
<dbReference type="SUPFAM" id="SSF51445">
    <property type="entry name" value="(Trans)glycosidases"/>
    <property type="match status" value="1"/>
</dbReference>
<dbReference type="InterPro" id="IPR041233">
    <property type="entry name" value="Melibiase_C"/>
</dbReference>
<dbReference type="InterPro" id="IPR018905">
    <property type="entry name" value="A-galactase_NEW3"/>
</dbReference>
<evidence type="ECO:0000259" key="9">
    <source>
        <dbReference type="Pfam" id="PF10633"/>
    </source>
</evidence>
<dbReference type="InterPro" id="IPR002241">
    <property type="entry name" value="Glyco_hydro_27"/>
</dbReference>
<comment type="caution">
    <text evidence="11">The sequence shown here is derived from an EMBL/GenBank/DDBJ whole genome shotgun (WGS) entry which is preliminary data.</text>
</comment>
<dbReference type="Proteomes" id="UP001596298">
    <property type="component" value="Unassembled WGS sequence"/>
</dbReference>
<dbReference type="EC" id="3.2.1.22" evidence="7"/>
<dbReference type="InterPro" id="IPR017853">
    <property type="entry name" value="GH"/>
</dbReference>
<evidence type="ECO:0000256" key="1">
    <source>
        <dbReference type="ARBA" id="ARBA00009743"/>
    </source>
</evidence>
<evidence type="ECO:0000313" key="11">
    <source>
        <dbReference type="EMBL" id="MFC6704418.1"/>
    </source>
</evidence>
<comment type="similarity">
    <text evidence="1 7">Belongs to the glycosyl hydrolase 27 family.</text>
</comment>
<dbReference type="InterPro" id="IPR013783">
    <property type="entry name" value="Ig-like_fold"/>
</dbReference>
<keyword evidence="6 7" id="KW-0326">Glycosidase</keyword>
<keyword evidence="2 8" id="KW-0732">Signal</keyword>
<name>A0ABW2AC14_9MICO</name>
<gene>
    <name evidence="11" type="ORF">ACFQDH_03835</name>
</gene>
<dbReference type="Pfam" id="PF10633">
    <property type="entry name" value="NPCBM_assoc"/>
    <property type="match status" value="1"/>
</dbReference>
<proteinExistence type="inferred from homology"/>
<dbReference type="CDD" id="cd14792">
    <property type="entry name" value="GH27"/>
    <property type="match status" value="1"/>
</dbReference>
<dbReference type="PANTHER" id="PTHR11452:SF91">
    <property type="entry name" value="ALPHA-GALACTOSIDASE A-RELATED"/>
    <property type="match status" value="1"/>
</dbReference>
<feature type="signal peptide" evidence="8">
    <location>
        <begin position="1"/>
        <end position="26"/>
    </location>
</feature>
<protein>
    <recommendedName>
        <fullName evidence="7">Alpha-galactosidase</fullName>
        <ecNumber evidence="7">3.2.1.22</ecNumber>
    </recommendedName>
    <alternativeName>
        <fullName evidence="7">Melibiase</fullName>
    </alternativeName>
</protein>
<keyword evidence="7" id="KW-1015">Disulfide bond</keyword>
<evidence type="ECO:0000256" key="4">
    <source>
        <dbReference type="ARBA" id="ARBA00022801"/>
    </source>
</evidence>
<feature type="domain" description="Alpha galactosidase C-terminal" evidence="10">
    <location>
        <begin position="352"/>
        <end position="425"/>
    </location>
</feature>
<organism evidence="11 12">
    <name type="scientific">Flexivirga alba</name>
    <dbReference type="NCBI Taxonomy" id="702742"/>
    <lineage>
        <taxon>Bacteria</taxon>
        <taxon>Bacillati</taxon>
        <taxon>Actinomycetota</taxon>
        <taxon>Actinomycetes</taxon>
        <taxon>Micrococcales</taxon>
        <taxon>Dermacoccaceae</taxon>
        <taxon>Flexivirga</taxon>
    </lineage>
</organism>
<evidence type="ECO:0000256" key="7">
    <source>
        <dbReference type="RuleBase" id="RU361168"/>
    </source>
</evidence>
<dbReference type="Pfam" id="PF16499">
    <property type="entry name" value="Melibiase_2"/>
    <property type="match status" value="1"/>
</dbReference>
<dbReference type="PANTHER" id="PTHR11452">
    <property type="entry name" value="ALPHA-GALACTOSIDASE/ALPHA-N-ACETYLGALACTOSAMINIDASE"/>
    <property type="match status" value="1"/>
</dbReference>
<evidence type="ECO:0000259" key="10">
    <source>
        <dbReference type="Pfam" id="PF17801"/>
    </source>
</evidence>
<dbReference type="Pfam" id="PF17801">
    <property type="entry name" value="Melibiase_C"/>
    <property type="match status" value="1"/>
</dbReference>
<keyword evidence="5" id="KW-0325">Glycoprotein</keyword>
<keyword evidence="3" id="KW-0430">Lectin</keyword>
<dbReference type="InterPro" id="IPR013780">
    <property type="entry name" value="Glyco_hydro_b"/>
</dbReference>
<dbReference type="PRINTS" id="PR00740">
    <property type="entry name" value="GLHYDRLASE27"/>
</dbReference>
<evidence type="ECO:0000256" key="5">
    <source>
        <dbReference type="ARBA" id="ARBA00023180"/>
    </source>
</evidence>
<feature type="chain" id="PRO_5046007355" description="Alpha-galactosidase" evidence="8">
    <location>
        <begin position="27"/>
        <end position="726"/>
    </location>
</feature>
<dbReference type="Gene3D" id="3.20.20.70">
    <property type="entry name" value="Aldolase class I"/>
    <property type="match status" value="1"/>
</dbReference>
<feature type="domain" description="Alpha-galactosidase NEW3" evidence="9">
    <location>
        <begin position="448"/>
        <end position="504"/>
    </location>
</feature>
<reference evidence="12" key="1">
    <citation type="journal article" date="2019" name="Int. J. Syst. Evol. Microbiol.">
        <title>The Global Catalogue of Microorganisms (GCM) 10K type strain sequencing project: providing services to taxonomists for standard genome sequencing and annotation.</title>
        <authorList>
            <consortium name="The Broad Institute Genomics Platform"/>
            <consortium name="The Broad Institute Genome Sequencing Center for Infectious Disease"/>
            <person name="Wu L."/>
            <person name="Ma J."/>
        </authorList>
    </citation>
    <scope>NUCLEOTIDE SEQUENCE [LARGE SCALE GENOMIC DNA]</scope>
    <source>
        <strain evidence="12">CCUG 58127</strain>
    </source>
</reference>
<keyword evidence="12" id="KW-1185">Reference proteome</keyword>
<dbReference type="Gene3D" id="2.60.40.10">
    <property type="entry name" value="Immunoglobulins"/>
    <property type="match status" value="1"/>
</dbReference>
<dbReference type="Gene3D" id="2.60.40.1180">
    <property type="entry name" value="Golgi alpha-mannosidase II"/>
    <property type="match status" value="1"/>
</dbReference>